<accession>A0A1B7XDL5</accession>
<dbReference type="InterPro" id="IPR016195">
    <property type="entry name" value="Pol/histidinol_Pase-like"/>
</dbReference>
<dbReference type="OrthoDB" id="9808747at2"/>
<gene>
    <name evidence="1" type="ORF">SP90_08100</name>
</gene>
<proteinExistence type="predicted"/>
<dbReference type="Proteomes" id="UP000091979">
    <property type="component" value="Unassembled WGS sequence"/>
</dbReference>
<dbReference type="Gene3D" id="3.20.20.140">
    <property type="entry name" value="Metal-dependent hydrolases"/>
    <property type="match status" value="1"/>
</dbReference>
<dbReference type="AlphaFoldDB" id="A0A1B7XDL5"/>
<protein>
    <recommendedName>
        <fullName evidence="3">Polymerase/histidinol phosphatase N-terminal domain-containing protein</fullName>
    </recommendedName>
</protein>
<organism evidence="1 2">
    <name type="scientific">Halodesulfovibrio spirochaetisodalis</name>
    <dbReference type="NCBI Taxonomy" id="1560234"/>
    <lineage>
        <taxon>Bacteria</taxon>
        <taxon>Pseudomonadati</taxon>
        <taxon>Thermodesulfobacteriota</taxon>
        <taxon>Desulfovibrionia</taxon>
        <taxon>Desulfovibrionales</taxon>
        <taxon>Desulfovibrionaceae</taxon>
        <taxon>Halodesulfovibrio</taxon>
    </lineage>
</organism>
<dbReference type="SUPFAM" id="SSF89550">
    <property type="entry name" value="PHP domain-like"/>
    <property type="match status" value="1"/>
</dbReference>
<dbReference type="PATRIC" id="fig|1560234.3.peg.438"/>
<reference evidence="1 2" key="1">
    <citation type="submission" date="2015-01" db="EMBL/GenBank/DDBJ databases">
        <title>Desulfovibrio sp. JC271 draft genome sequence.</title>
        <authorList>
            <person name="Shivani Y."/>
            <person name="Subhash Y."/>
            <person name="Sasikala C."/>
            <person name="Ramana C.V."/>
        </authorList>
    </citation>
    <scope>NUCLEOTIDE SEQUENCE [LARGE SCALE GENOMIC DNA]</scope>
    <source>
        <strain evidence="1 2">JC271</strain>
    </source>
</reference>
<name>A0A1B7XDL5_9BACT</name>
<comment type="caution">
    <text evidence="1">The sequence shown here is derived from an EMBL/GenBank/DDBJ whole genome shotgun (WGS) entry which is preliminary data.</text>
</comment>
<dbReference type="EMBL" id="JXMS01000011">
    <property type="protein sequence ID" value="OBQ52129.1"/>
    <property type="molecule type" value="Genomic_DNA"/>
</dbReference>
<dbReference type="RefSeq" id="WP_066854391.1">
    <property type="nucleotide sequence ID" value="NZ_JXMS01000011.1"/>
</dbReference>
<dbReference type="STRING" id="1560234.SP90_08100"/>
<sequence>MPVNWNNPYALAYPSTSRWYKGNLHAHCSPASPCASISAEDLISAYSKQQYDFISVSDHLHYTSAESTELTLLPGLEWNSRIGFMPDSSVSYQHHLGIYSLEAETLKKAVRFRTTEELFAAASTNPPFYIINHPNWLEPAHYDPATLHSIAGKAGGIEIYNALVEEEEGSAYATQEWDRLLSAGHRILGFASDDAHCATDTGRAWIMVYAQEPTPEALFHAITSGCFYCSTGVVLNNIGKEKDTVFIELPEKAQISVIGKNSKQLACTVDSTLQFDCSACTSPYVRLYVQGNLGQQAWSQPFFL</sequence>
<evidence type="ECO:0008006" key="3">
    <source>
        <dbReference type="Google" id="ProtNLM"/>
    </source>
</evidence>
<keyword evidence="2" id="KW-1185">Reference proteome</keyword>
<evidence type="ECO:0000313" key="1">
    <source>
        <dbReference type="EMBL" id="OBQ52129.1"/>
    </source>
</evidence>
<evidence type="ECO:0000313" key="2">
    <source>
        <dbReference type="Proteomes" id="UP000091979"/>
    </source>
</evidence>